<feature type="chain" id="PRO_5034368827" evidence="2">
    <location>
        <begin position="24"/>
        <end position="348"/>
    </location>
</feature>
<reference evidence="3 4" key="1">
    <citation type="submission" date="2016-10" db="EMBL/GenBank/DDBJ databases">
        <authorList>
            <person name="Varghese N."/>
            <person name="Submissions S."/>
        </authorList>
    </citation>
    <scope>NUCLEOTIDE SEQUENCE [LARGE SCALE GENOMIC DNA]</scope>
    <source>
        <strain evidence="3 4">DSM 1741</strain>
    </source>
</reference>
<keyword evidence="4" id="KW-1185">Reference proteome</keyword>
<proteinExistence type="predicted"/>
<keyword evidence="2" id="KW-0732">Signal</keyword>
<feature type="signal peptide" evidence="2">
    <location>
        <begin position="1"/>
        <end position="23"/>
    </location>
</feature>
<organism evidence="3 4">
    <name type="scientific">Desulfomicrobium norvegicum (strain DSM 1741 / NCIMB 8310)</name>
    <name type="common">Desulfovibrio baculatus (strain Norway 4)</name>
    <name type="synonym">Desulfovibrio desulfuricans (strain Norway 4)</name>
    <dbReference type="NCBI Taxonomy" id="52561"/>
    <lineage>
        <taxon>Bacteria</taxon>
        <taxon>Pseudomonadati</taxon>
        <taxon>Thermodesulfobacteriota</taxon>
        <taxon>Desulfovibrionia</taxon>
        <taxon>Desulfovibrionales</taxon>
        <taxon>Desulfomicrobiaceae</taxon>
        <taxon>Desulfomicrobium</taxon>
    </lineage>
</organism>
<name>A0A8G2C0M7_DESNO</name>
<evidence type="ECO:0000256" key="1">
    <source>
        <dbReference type="SAM" id="MobiDB-lite"/>
    </source>
</evidence>
<feature type="compositionally biased region" description="Polar residues" evidence="1">
    <location>
        <begin position="139"/>
        <end position="152"/>
    </location>
</feature>
<dbReference type="InterPro" id="IPR010319">
    <property type="entry name" value="Transglutaminase-like_Cys_pept"/>
</dbReference>
<comment type="caution">
    <text evidence="3">The sequence shown here is derived from an EMBL/GenBank/DDBJ whole genome shotgun (WGS) entry which is preliminary data.</text>
</comment>
<dbReference type="Pfam" id="PF06035">
    <property type="entry name" value="Peptidase_C93"/>
    <property type="match status" value="1"/>
</dbReference>
<dbReference type="OrthoDB" id="5401788at2"/>
<feature type="region of interest" description="Disordered" evidence="1">
    <location>
        <begin position="45"/>
        <end position="158"/>
    </location>
</feature>
<dbReference type="PANTHER" id="PTHR39327">
    <property type="match status" value="1"/>
</dbReference>
<dbReference type="PANTHER" id="PTHR39327:SF1">
    <property type="entry name" value="BLR5470 PROTEIN"/>
    <property type="match status" value="1"/>
</dbReference>
<dbReference type="EMBL" id="FOTO01000001">
    <property type="protein sequence ID" value="SFL35837.1"/>
    <property type="molecule type" value="Genomic_DNA"/>
</dbReference>
<protein>
    <submittedName>
        <fullName evidence="3">Transglutaminase-like cysteine proteinase BTLCP</fullName>
    </submittedName>
</protein>
<sequence>MRWPVTTFLVLLAAALWFPSDFAAMGTGAAPMQNQTGQVELASRDANAATGGTSQETRQDNESSRMPSPLKTQADIGPDQERAKDATPAVSRKQGEALDSQTSVASEQAPDTPATVAKGDRNQESSTPKAPLPVWRQGAQAQAPTPSGQAPRTKSETGDQPIRLFQSAAFRGNFNALPKWKRVLSKVKGQIQTLGSCTSAKTCPPGATSWQRIMKQARGKERTEQLKMINSFFNKWPYRLDQDAYGASDWWATPQEFLKISGDCEDYAIIKYFALRELGFSKDELRIVVVKDRIRGIAHAVLAVFTDGDAYILNNISDAIFTHGKYRHYIPQYSLNEEHRWSHIPVAN</sequence>
<dbReference type="Proteomes" id="UP000199581">
    <property type="component" value="Unassembled WGS sequence"/>
</dbReference>
<evidence type="ECO:0000256" key="2">
    <source>
        <dbReference type="SAM" id="SignalP"/>
    </source>
</evidence>
<accession>A0A8G2C0M7</accession>
<evidence type="ECO:0000313" key="4">
    <source>
        <dbReference type="Proteomes" id="UP000199581"/>
    </source>
</evidence>
<dbReference type="AlphaFoldDB" id="A0A8G2C0M7"/>
<dbReference type="Gene3D" id="3.10.620.30">
    <property type="match status" value="1"/>
</dbReference>
<gene>
    <name evidence="3" type="ORF">SAMN05421830_101772</name>
</gene>
<evidence type="ECO:0000313" key="3">
    <source>
        <dbReference type="EMBL" id="SFL35837.1"/>
    </source>
</evidence>